<dbReference type="SUPFAM" id="SSF55120">
    <property type="entry name" value="Pseudouridine synthase"/>
    <property type="match status" value="1"/>
</dbReference>
<dbReference type="InterPro" id="IPR020103">
    <property type="entry name" value="PsdUridine_synth_cat_dom_sf"/>
</dbReference>
<name>A0AAV9C4T5_ACOCL</name>
<dbReference type="PANTHER" id="PTHR21600">
    <property type="entry name" value="MITOCHONDRIAL RNA PSEUDOURIDINE SYNTHASE"/>
    <property type="match status" value="1"/>
</dbReference>
<sequence>MYLRVHVHPKRFPRCYEIDWRSQVIAVTEAYVVLDKPAGTSEKQVKKLYLALAAAPVPIGIMSHYMRPVNIAPRLVSEEAIKGWHLCQLEVLECKVIPWPSSAVKKRYCIEDCGWPLKDVAYECKINLLTGKTHQIRAQLAASGAPVIGDSMYTPAVLAEMASPHINPYGKAEYSA</sequence>
<dbReference type="InterPro" id="IPR050188">
    <property type="entry name" value="RluA_PseudoU_synthase"/>
</dbReference>
<dbReference type="Pfam" id="PF00849">
    <property type="entry name" value="PseudoU_synth_2"/>
    <property type="match status" value="1"/>
</dbReference>
<accession>A0AAV9C4T5</accession>
<dbReference type="GO" id="GO:0003723">
    <property type="term" value="F:RNA binding"/>
    <property type="evidence" value="ECO:0007669"/>
    <property type="project" value="InterPro"/>
</dbReference>
<dbReference type="InterPro" id="IPR006145">
    <property type="entry name" value="PsdUridine_synth_RsuA/RluA"/>
</dbReference>
<dbReference type="GO" id="GO:0000455">
    <property type="term" value="P:enzyme-directed rRNA pseudouridine synthesis"/>
    <property type="evidence" value="ECO:0007669"/>
    <property type="project" value="TreeGrafter"/>
</dbReference>
<dbReference type="AlphaFoldDB" id="A0AAV9C4T5"/>
<dbReference type="Gene3D" id="3.30.2350.10">
    <property type="entry name" value="Pseudouridine synthase"/>
    <property type="match status" value="1"/>
</dbReference>
<reference evidence="2" key="1">
    <citation type="journal article" date="2023" name="Nat. Commun.">
        <title>Diploid and tetraploid genomes of Acorus and the evolution of monocots.</title>
        <authorList>
            <person name="Ma L."/>
            <person name="Liu K.W."/>
            <person name="Li Z."/>
            <person name="Hsiao Y.Y."/>
            <person name="Qi Y."/>
            <person name="Fu T."/>
            <person name="Tang G.D."/>
            <person name="Zhang D."/>
            <person name="Sun W.H."/>
            <person name="Liu D.K."/>
            <person name="Li Y."/>
            <person name="Chen G.Z."/>
            <person name="Liu X.D."/>
            <person name="Liao X.Y."/>
            <person name="Jiang Y.T."/>
            <person name="Yu X."/>
            <person name="Hao Y."/>
            <person name="Huang J."/>
            <person name="Zhao X.W."/>
            <person name="Ke S."/>
            <person name="Chen Y.Y."/>
            <person name="Wu W.L."/>
            <person name="Hsu J.L."/>
            <person name="Lin Y.F."/>
            <person name="Huang M.D."/>
            <person name="Li C.Y."/>
            <person name="Huang L."/>
            <person name="Wang Z.W."/>
            <person name="Zhao X."/>
            <person name="Zhong W.Y."/>
            <person name="Peng D.H."/>
            <person name="Ahmad S."/>
            <person name="Lan S."/>
            <person name="Zhang J.S."/>
            <person name="Tsai W.C."/>
            <person name="Van de Peer Y."/>
            <person name="Liu Z.J."/>
        </authorList>
    </citation>
    <scope>NUCLEOTIDE SEQUENCE</scope>
    <source>
        <strain evidence="2">CP</strain>
    </source>
</reference>
<dbReference type="EMBL" id="JAUJYO010000021">
    <property type="protein sequence ID" value="KAK1283447.1"/>
    <property type="molecule type" value="Genomic_DNA"/>
</dbReference>
<comment type="caution">
    <text evidence="2">The sequence shown here is derived from an EMBL/GenBank/DDBJ whole genome shotgun (WGS) entry which is preliminary data.</text>
</comment>
<proteinExistence type="predicted"/>
<protein>
    <recommendedName>
        <fullName evidence="1">Pseudouridine synthase RsuA/RluA-like domain-containing protein</fullName>
    </recommendedName>
</protein>
<evidence type="ECO:0000313" key="2">
    <source>
        <dbReference type="EMBL" id="KAK1283447.1"/>
    </source>
</evidence>
<dbReference type="GO" id="GO:0009982">
    <property type="term" value="F:pseudouridine synthase activity"/>
    <property type="evidence" value="ECO:0007669"/>
    <property type="project" value="InterPro"/>
</dbReference>
<evidence type="ECO:0000259" key="1">
    <source>
        <dbReference type="Pfam" id="PF00849"/>
    </source>
</evidence>
<evidence type="ECO:0000313" key="3">
    <source>
        <dbReference type="Proteomes" id="UP001180020"/>
    </source>
</evidence>
<keyword evidence="3" id="KW-1185">Reference proteome</keyword>
<gene>
    <name evidence="2" type="ORF">QJS10_CPB21g00895</name>
</gene>
<organism evidence="2 3">
    <name type="scientific">Acorus calamus</name>
    <name type="common">Sweet flag</name>
    <dbReference type="NCBI Taxonomy" id="4465"/>
    <lineage>
        <taxon>Eukaryota</taxon>
        <taxon>Viridiplantae</taxon>
        <taxon>Streptophyta</taxon>
        <taxon>Embryophyta</taxon>
        <taxon>Tracheophyta</taxon>
        <taxon>Spermatophyta</taxon>
        <taxon>Magnoliopsida</taxon>
        <taxon>Liliopsida</taxon>
        <taxon>Acoraceae</taxon>
        <taxon>Acorus</taxon>
    </lineage>
</organism>
<dbReference type="Proteomes" id="UP001180020">
    <property type="component" value="Unassembled WGS sequence"/>
</dbReference>
<feature type="domain" description="Pseudouridine synthase RsuA/RluA-like" evidence="1">
    <location>
        <begin position="42"/>
        <end position="142"/>
    </location>
</feature>
<reference evidence="2" key="2">
    <citation type="submission" date="2023-06" db="EMBL/GenBank/DDBJ databases">
        <authorList>
            <person name="Ma L."/>
            <person name="Liu K.-W."/>
            <person name="Li Z."/>
            <person name="Hsiao Y.-Y."/>
            <person name="Qi Y."/>
            <person name="Fu T."/>
            <person name="Tang G."/>
            <person name="Zhang D."/>
            <person name="Sun W.-H."/>
            <person name="Liu D.-K."/>
            <person name="Li Y."/>
            <person name="Chen G.-Z."/>
            <person name="Liu X.-D."/>
            <person name="Liao X.-Y."/>
            <person name="Jiang Y.-T."/>
            <person name="Yu X."/>
            <person name="Hao Y."/>
            <person name="Huang J."/>
            <person name="Zhao X.-W."/>
            <person name="Ke S."/>
            <person name="Chen Y.-Y."/>
            <person name="Wu W.-L."/>
            <person name="Hsu J.-L."/>
            <person name="Lin Y.-F."/>
            <person name="Huang M.-D."/>
            <person name="Li C.-Y."/>
            <person name="Huang L."/>
            <person name="Wang Z.-W."/>
            <person name="Zhao X."/>
            <person name="Zhong W.-Y."/>
            <person name="Peng D.-H."/>
            <person name="Ahmad S."/>
            <person name="Lan S."/>
            <person name="Zhang J.-S."/>
            <person name="Tsai W.-C."/>
            <person name="Van De Peer Y."/>
            <person name="Liu Z.-J."/>
        </authorList>
    </citation>
    <scope>NUCLEOTIDE SEQUENCE</scope>
    <source>
        <strain evidence="2">CP</strain>
        <tissue evidence="2">Leaves</tissue>
    </source>
</reference>
<dbReference type="PANTHER" id="PTHR21600:SF52">
    <property type="entry name" value="PSEUDOURIDINE SYNTHASE RSUA_RLUA-LIKE DOMAIN-CONTAINING PROTEIN"/>
    <property type="match status" value="1"/>
</dbReference>